<proteinExistence type="predicted"/>
<reference evidence="2" key="1">
    <citation type="submission" date="2021-01" db="EMBL/GenBank/DDBJ databases">
        <authorList>
            <person name="Zahm M."/>
            <person name="Roques C."/>
            <person name="Cabau C."/>
            <person name="Klopp C."/>
            <person name="Donnadieu C."/>
            <person name="Jouanno E."/>
            <person name="Lampietro C."/>
            <person name="Louis A."/>
            <person name="Herpin A."/>
            <person name="Echchiki A."/>
            <person name="Berthelot C."/>
            <person name="Parey E."/>
            <person name="Roest-Crollius H."/>
            <person name="Braasch I."/>
            <person name="Postlethwait J."/>
            <person name="Bobe J."/>
            <person name="Montfort J."/>
            <person name="Bouchez O."/>
            <person name="Begum T."/>
            <person name="Mejri S."/>
            <person name="Adams A."/>
            <person name="Chen W.-J."/>
            <person name="Guiguen Y."/>
        </authorList>
    </citation>
    <scope>NUCLEOTIDE SEQUENCE</scope>
    <source>
        <tissue evidence="2">Blood</tissue>
    </source>
</reference>
<feature type="compositionally biased region" description="Low complexity" evidence="1">
    <location>
        <begin position="177"/>
        <end position="191"/>
    </location>
</feature>
<keyword evidence="3" id="KW-1185">Reference proteome</keyword>
<evidence type="ECO:0000313" key="3">
    <source>
        <dbReference type="Proteomes" id="UP000829720"/>
    </source>
</evidence>
<name>A0A8T3DTR0_9TELE</name>
<dbReference type="Pfam" id="PF15419">
    <property type="entry name" value="LNP1"/>
    <property type="match status" value="1"/>
</dbReference>
<feature type="compositionally biased region" description="Basic and acidic residues" evidence="1">
    <location>
        <begin position="78"/>
        <end position="87"/>
    </location>
</feature>
<feature type="compositionally biased region" description="Basic residues" evidence="1">
    <location>
        <begin position="162"/>
        <end position="173"/>
    </location>
</feature>
<dbReference type="InterPro" id="IPR029280">
    <property type="entry name" value="LNP1"/>
</dbReference>
<feature type="compositionally biased region" description="Basic and acidic residues" evidence="1">
    <location>
        <begin position="151"/>
        <end position="161"/>
    </location>
</feature>
<accession>A0A8T3DTR0</accession>
<dbReference type="EMBL" id="JAERUA010000005">
    <property type="protein sequence ID" value="KAI1899326.1"/>
    <property type="molecule type" value="Genomic_DNA"/>
</dbReference>
<evidence type="ECO:0000256" key="1">
    <source>
        <dbReference type="SAM" id="MobiDB-lite"/>
    </source>
</evidence>
<organism evidence="2 3">
    <name type="scientific">Albula goreensis</name>
    <dbReference type="NCBI Taxonomy" id="1534307"/>
    <lineage>
        <taxon>Eukaryota</taxon>
        <taxon>Metazoa</taxon>
        <taxon>Chordata</taxon>
        <taxon>Craniata</taxon>
        <taxon>Vertebrata</taxon>
        <taxon>Euteleostomi</taxon>
        <taxon>Actinopterygii</taxon>
        <taxon>Neopterygii</taxon>
        <taxon>Teleostei</taxon>
        <taxon>Albuliformes</taxon>
        <taxon>Albulidae</taxon>
        <taxon>Albula</taxon>
    </lineage>
</organism>
<evidence type="ECO:0000313" key="2">
    <source>
        <dbReference type="EMBL" id="KAI1899326.1"/>
    </source>
</evidence>
<protein>
    <recommendedName>
        <fullName evidence="4">Leukemia NUP98 fusion partner 1</fullName>
    </recommendedName>
</protein>
<comment type="caution">
    <text evidence="2">The sequence shown here is derived from an EMBL/GenBank/DDBJ whole genome shotgun (WGS) entry which is preliminary data.</text>
</comment>
<evidence type="ECO:0008006" key="4">
    <source>
        <dbReference type="Google" id="ProtNLM"/>
    </source>
</evidence>
<dbReference type="PANTHER" id="PTHR35667">
    <property type="entry name" value="LEUKEMIA NUP98 FUSION PARTNER 1"/>
    <property type="match status" value="1"/>
</dbReference>
<dbReference type="OrthoDB" id="8062037at2759"/>
<dbReference type="PANTHER" id="PTHR35667:SF1">
    <property type="entry name" value="LEUKEMIA NUP98 FUSION PARTNER 1"/>
    <property type="match status" value="1"/>
</dbReference>
<dbReference type="Proteomes" id="UP000829720">
    <property type="component" value="Unassembled WGS sequence"/>
</dbReference>
<feature type="region of interest" description="Disordered" evidence="1">
    <location>
        <begin position="1"/>
        <end position="111"/>
    </location>
</feature>
<feature type="region of interest" description="Disordered" evidence="1">
    <location>
        <begin position="151"/>
        <end position="210"/>
    </location>
</feature>
<sequence length="222" mass="25435">MDNDEDDDGNFTKWMSSYWGHSTGEERAKDRRRSFRKPSLPRPHQDRRASLPCQSQLNAMRLNHLHSATTVPPPIHPKPREKTDVRPHPRARRASSDDNSHVKSPVHSSRITTIHELSESFERRLRFRSRNVMSLSDADDLCLICHDEARSSGRGGRETHCTHRPHKEGRKPQGRLSSSGSSGVSSTTTSGYDGQKSEDEPTGVVHENCHKPRRKFSFRWQR</sequence>
<dbReference type="AlphaFoldDB" id="A0A8T3DTR0"/>
<gene>
    <name evidence="2" type="ORF">AGOR_G00060640</name>
</gene>